<evidence type="ECO:0000313" key="5">
    <source>
        <dbReference type="EMBL" id="NKE43588.1"/>
    </source>
</evidence>
<proteinExistence type="inferred from homology"/>
<dbReference type="InterPro" id="IPR006949">
    <property type="entry name" value="Barrel_Baseplate_J-like"/>
</dbReference>
<comment type="caution">
    <text evidence="5">The sequence shown here is derived from an EMBL/GenBank/DDBJ whole genome shotgun (WGS) entry which is preliminary data.</text>
</comment>
<dbReference type="Pfam" id="PF26079">
    <property type="entry name" value="Baseplate_J_C"/>
    <property type="match status" value="1"/>
</dbReference>
<dbReference type="EMBL" id="JAAVTX010000001">
    <property type="protein sequence ID" value="NKE43588.1"/>
    <property type="molecule type" value="Genomic_DNA"/>
</dbReference>
<evidence type="ECO:0000259" key="3">
    <source>
        <dbReference type="Pfam" id="PF26078"/>
    </source>
</evidence>
<accession>A0ABX1ESS9</accession>
<evidence type="ECO:0000313" key="6">
    <source>
        <dbReference type="Proteomes" id="UP000765160"/>
    </source>
</evidence>
<evidence type="ECO:0000256" key="1">
    <source>
        <dbReference type="ARBA" id="ARBA00038087"/>
    </source>
</evidence>
<reference evidence="5 6" key="1">
    <citation type="submission" date="2020-03" db="EMBL/GenBank/DDBJ databases">
        <title>Roseomonas selenitidurans sp. nov. isolated from soil.</title>
        <authorList>
            <person name="Liu H."/>
        </authorList>
    </citation>
    <scope>NUCLEOTIDE SEQUENCE [LARGE SCALE GENOMIC DNA]</scope>
    <source>
        <strain evidence="5 6">JCM 15073</strain>
    </source>
</reference>
<dbReference type="Pfam" id="PF04865">
    <property type="entry name" value="Baseplate_J"/>
    <property type="match status" value="1"/>
</dbReference>
<dbReference type="InterPro" id="IPR052399">
    <property type="entry name" value="Phage_Baseplate_Assmbl_Protein"/>
</dbReference>
<name>A0ABX1ESS9_9PROT</name>
<feature type="domain" description="Baseplate protein J-like barrel" evidence="2">
    <location>
        <begin position="89"/>
        <end position="172"/>
    </location>
</feature>
<comment type="similarity">
    <text evidence="1">Belongs to the Mu gp47/PBSX XkdT family.</text>
</comment>
<keyword evidence="6" id="KW-1185">Reference proteome</keyword>
<dbReference type="PANTHER" id="PTHR37829:SF3">
    <property type="entry name" value="PROTEIN JAYE-RELATED"/>
    <property type="match status" value="1"/>
</dbReference>
<dbReference type="Pfam" id="PF26078">
    <property type="entry name" value="Baseplate_J_M"/>
    <property type="match status" value="1"/>
</dbReference>
<protein>
    <submittedName>
        <fullName evidence="5">Baseplate J/gp47 family protein</fullName>
    </submittedName>
</protein>
<dbReference type="Proteomes" id="UP000765160">
    <property type="component" value="Unassembled WGS sequence"/>
</dbReference>
<evidence type="ECO:0000259" key="4">
    <source>
        <dbReference type="Pfam" id="PF26079"/>
    </source>
</evidence>
<dbReference type="InterPro" id="IPR058531">
    <property type="entry name" value="Baseplate_J_M"/>
</dbReference>
<feature type="domain" description="Baseplate J-like central" evidence="3">
    <location>
        <begin position="193"/>
        <end position="282"/>
    </location>
</feature>
<gene>
    <name evidence="5" type="ORF">HB662_02285</name>
</gene>
<dbReference type="InterPro" id="IPR058530">
    <property type="entry name" value="Baseplate_J-like_C"/>
</dbReference>
<evidence type="ECO:0000259" key="2">
    <source>
        <dbReference type="Pfam" id="PF04865"/>
    </source>
</evidence>
<feature type="domain" description="Baseplate J-like C-terminal" evidence="4">
    <location>
        <begin position="295"/>
        <end position="366"/>
    </location>
</feature>
<dbReference type="PANTHER" id="PTHR37829">
    <property type="entry name" value="PHAGE-LIKE ELEMENT PBSX PROTEIN XKDT"/>
    <property type="match status" value="1"/>
</dbReference>
<organism evidence="5 6">
    <name type="scientific">Falsiroseomonas frigidaquae</name>
    <dbReference type="NCBI Taxonomy" id="487318"/>
    <lineage>
        <taxon>Bacteria</taxon>
        <taxon>Pseudomonadati</taxon>
        <taxon>Pseudomonadota</taxon>
        <taxon>Alphaproteobacteria</taxon>
        <taxon>Acetobacterales</taxon>
        <taxon>Roseomonadaceae</taxon>
        <taxon>Falsiroseomonas</taxon>
    </lineage>
</organism>
<sequence>MAFERPTLTVLQQQARADMAGATGERVILRASPLGVLAKVLAGLTQGLYGYLDWIAREANPLTATGARLVAWAALVGIFRKEAASATATATFTGAPGAILSQGALIARRADGVAYRSTASGSVGSGGTVTVAIAAEEPGALGNALAGAEVALAGAASGIVATGVLATAAVGGADQEPEDAFRERMLARYRQPPQGGAAGDYARWAREVPGVTRAWDASPGPGAVTVYVMLDDVRASFGGFPQGSDGVAAADPRATAATGDQLLVANFIRPLQPVTALVYVVAPAPYPVDMTIADLSADTPEIRAAITLALAAMFRRSGVPGGTTYQSDLVAAIDAVPAVERFSLPSPASSVTAPAGSLPVLGTITWPA</sequence>
<dbReference type="RefSeq" id="WP_168046711.1">
    <property type="nucleotide sequence ID" value="NZ_JAATJR010000001.1"/>
</dbReference>